<protein>
    <submittedName>
        <fullName evidence="2">Uncharacterized protein</fullName>
    </submittedName>
</protein>
<feature type="region of interest" description="Disordered" evidence="1">
    <location>
        <begin position="38"/>
        <end position="70"/>
    </location>
</feature>
<evidence type="ECO:0000313" key="2">
    <source>
        <dbReference type="EMBL" id="HFK20063.1"/>
    </source>
</evidence>
<comment type="caution">
    <text evidence="2">The sequence shown here is derived from an EMBL/GenBank/DDBJ whole genome shotgun (WGS) entry which is preliminary data.</text>
</comment>
<organism evidence="2">
    <name type="scientific">Candidatus Methanomethylicus mesodigestus</name>
    <dbReference type="NCBI Taxonomy" id="1867258"/>
    <lineage>
        <taxon>Archaea</taxon>
        <taxon>Thermoproteota</taxon>
        <taxon>Methanosuratincolia</taxon>
        <taxon>Candidatus Methanomethylicales</taxon>
        <taxon>Candidatus Methanomethylicaceae</taxon>
        <taxon>Candidatus Methanomethylicus</taxon>
    </lineage>
</organism>
<name>A0A7C3EVV6_9CREN</name>
<evidence type="ECO:0000256" key="1">
    <source>
        <dbReference type="SAM" id="MobiDB-lite"/>
    </source>
</evidence>
<proteinExistence type="predicted"/>
<accession>A0A7C3EVV6</accession>
<dbReference type="AlphaFoldDB" id="A0A7C3EVV6"/>
<sequence>MASRILKFEAGLLIWLAAAAACGGTLVSMAIDLSSKIGAPSNASESRQSGTVVLNGAGDPVSEDNGVGRR</sequence>
<reference evidence="2" key="1">
    <citation type="journal article" date="2020" name="mSystems">
        <title>Genome- and Community-Level Interaction Insights into Carbon Utilization and Element Cycling Functions of Hydrothermarchaeota in Hydrothermal Sediment.</title>
        <authorList>
            <person name="Zhou Z."/>
            <person name="Liu Y."/>
            <person name="Xu W."/>
            <person name="Pan J."/>
            <person name="Luo Z.H."/>
            <person name="Li M."/>
        </authorList>
    </citation>
    <scope>NUCLEOTIDE SEQUENCE [LARGE SCALE GENOMIC DNA]</scope>
    <source>
        <strain evidence="2">SpSt-468</strain>
    </source>
</reference>
<dbReference type="PROSITE" id="PS51257">
    <property type="entry name" value="PROKAR_LIPOPROTEIN"/>
    <property type="match status" value="1"/>
</dbReference>
<dbReference type="EMBL" id="DSTX01000002">
    <property type="protein sequence ID" value="HFK20063.1"/>
    <property type="molecule type" value="Genomic_DNA"/>
</dbReference>
<feature type="compositionally biased region" description="Polar residues" evidence="1">
    <location>
        <begin position="41"/>
        <end position="52"/>
    </location>
</feature>
<gene>
    <name evidence="2" type="ORF">ENS19_02160</name>
</gene>